<dbReference type="InterPro" id="IPR027417">
    <property type="entry name" value="P-loop_NTPase"/>
</dbReference>
<dbReference type="RefSeq" id="WP_197989202.1">
    <property type="nucleotide sequence ID" value="NZ_JACYXC010000001.1"/>
</dbReference>
<dbReference type="SUPFAM" id="SSF50494">
    <property type="entry name" value="Trypsin-like serine proteases"/>
    <property type="match status" value="1"/>
</dbReference>
<keyword evidence="4" id="KW-1185">Reference proteome</keyword>
<dbReference type="Gene3D" id="3.40.50.300">
    <property type="entry name" value="P-loop containing nucleotide triphosphate hydrolases"/>
    <property type="match status" value="1"/>
</dbReference>
<dbReference type="Gene3D" id="2.40.10.10">
    <property type="entry name" value="Trypsin-like serine proteases"/>
    <property type="match status" value="1"/>
</dbReference>
<dbReference type="PANTHER" id="PTHR46844:SF1">
    <property type="entry name" value="SLR5058 PROTEIN"/>
    <property type="match status" value="1"/>
</dbReference>
<accession>A0ABS0NKR9</accession>
<evidence type="ECO:0000313" key="4">
    <source>
        <dbReference type="Proteomes" id="UP000807371"/>
    </source>
</evidence>
<dbReference type="PROSITE" id="PS50837">
    <property type="entry name" value="NACHT"/>
    <property type="match status" value="1"/>
</dbReference>
<evidence type="ECO:0000259" key="2">
    <source>
        <dbReference type="PROSITE" id="PS50837"/>
    </source>
</evidence>
<evidence type="ECO:0000313" key="3">
    <source>
        <dbReference type="EMBL" id="MBH5335689.1"/>
    </source>
</evidence>
<evidence type="ECO:0000256" key="1">
    <source>
        <dbReference type="SAM" id="MobiDB-lite"/>
    </source>
</evidence>
<dbReference type="EMBL" id="JACYXC010000001">
    <property type="protein sequence ID" value="MBH5335689.1"/>
    <property type="molecule type" value="Genomic_DNA"/>
</dbReference>
<proteinExistence type="predicted"/>
<feature type="domain" description="NACHT" evidence="2">
    <location>
        <begin position="344"/>
        <end position="690"/>
    </location>
</feature>
<name>A0ABS0NKR9_9ACTN</name>
<protein>
    <submittedName>
        <fullName evidence="3">NACHT domain-containing protein</fullName>
    </submittedName>
</protein>
<dbReference type="SUPFAM" id="SSF52058">
    <property type="entry name" value="L domain-like"/>
    <property type="match status" value="1"/>
</dbReference>
<feature type="region of interest" description="Disordered" evidence="1">
    <location>
        <begin position="298"/>
        <end position="329"/>
    </location>
</feature>
<organism evidence="3 4">
    <name type="scientific">Streptomyces pactum</name>
    <dbReference type="NCBI Taxonomy" id="68249"/>
    <lineage>
        <taxon>Bacteria</taxon>
        <taxon>Bacillati</taxon>
        <taxon>Actinomycetota</taxon>
        <taxon>Actinomycetes</taxon>
        <taxon>Kitasatosporales</taxon>
        <taxon>Streptomycetaceae</taxon>
        <taxon>Streptomyces</taxon>
    </lineage>
</organism>
<dbReference type="Proteomes" id="UP000807371">
    <property type="component" value="Unassembled WGS sequence"/>
</dbReference>
<dbReference type="InterPro" id="IPR043504">
    <property type="entry name" value="Peptidase_S1_PA_chymotrypsin"/>
</dbReference>
<dbReference type="InterPro" id="IPR007111">
    <property type="entry name" value="NACHT_NTPase"/>
</dbReference>
<dbReference type="InterPro" id="IPR009003">
    <property type="entry name" value="Peptidase_S1_PA"/>
</dbReference>
<reference evidence="3 4" key="1">
    <citation type="submission" date="2020-09" db="EMBL/GenBank/DDBJ databases">
        <title>Biosynthesis of the nuclear factor of activated T cells inhibitor NFAT-133 and its congeners in Streptomyces pactum.</title>
        <authorList>
            <person name="Zhou W."/>
            <person name="Posri P."/>
            <person name="Abugrain M.E."/>
            <person name="Weisberg A.J."/>
            <person name="Chang J.H."/>
            <person name="Mahmud T."/>
        </authorList>
    </citation>
    <scope>NUCLEOTIDE SEQUENCE [LARGE SCALE GENOMIC DNA]</scope>
    <source>
        <strain evidence="3 4">ATCC 27456</strain>
    </source>
</reference>
<dbReference type="PANTHER" id="PTHR46844">
    <property type="entry name" value="SLR5058 PROTEIN"/>
    <property type="match status" value="1"/>
</dbReference>
<gene>
    <name evidence="3" type="ORF">IHE55_13135</name>
</gene>
<sequence>MTPAPRPATDRVVAVFSGGSQGSGVLLTPTIVLTCAHVLTDPADITVAHPARQALGDCIVLWSDPEQDVALLNRATRRSGKRSWWAPLGPLRRLRLGEVTTRAPLPHCQVIGFPDIQRQGGNLDLDQFPGTVLPTAGHLRSVLTVELAGASVTEPPPGADRSPLEGLSGAPVFAGEVLLGIVRQVPRGRNHLRVECAPVAALRRVADTASFEADALAGLLTDGCADRGRWTAHWSPMSGVVPPLWEEITEAHPRDQAYEEEYAQAVRHVYRRSRIFGIDVLDGADTTWDMDTAYLSLEAEPPPDALPDGGTARHAPHDGTGRDGTVPLATGQPLRIDELLADRPRTLLRGEAGAGKTTLVWWLAAHAAGQTLDRALSELNGLVPFVVPLREVRSRGLDFPSPAQLPTVARLAVDAPPDGWAGRVLKAGRALLLIDGLDEVPASEREDARDWLAGLLARYPRTRCLATVRPGAVDADWLREEQFAELTLLPMRDDDIQAFVTAWHDTARKRCDTDRDPVRAAEERTELTGLEEDLRQQFARNPALRTLARTPLLCAVICTLHRRRGGMLPETRWELYRATLDMLLGARDKRRGICRPEGIEMGAEEHQELLQAIAVWLVRTGQNQLTAAEAERQIGHTLRALPGIQEQGGPATVLRHLLNRSGLLQERSDDAIQFIHRTFQDYLAAKALIEGGGVKELLNHARDEQWHDVIQLAVGHCRRDERVELIRGLLDRGDQAAEESARAALHVLAAHCRFATPVLDTDVQQAVDERLRALLPPLGKGDVAALAPLGPSLLPFLPGPDGLDRNSARQTVALFSAVGGREALPLAQRFAAHGDPVIGKQLVQQWSSYPTEEFAASVLEQLPLSTMRLYVYHHKQLQQLPRFRRVDAVSVRVNRAEPEELARALNPVEIRDLTIQGNQLISNLDFLRGQRKLRVLQLARCSRLRDISAVAEHELTMLWLDTPLPHSVLFPVHQIRGLTTLAFSGQPEDGEFRMPPAHPGVTDLHVTVSKDVPVRWPSAAQWESLERLTLYTENPSVFGVLPCIPRLTKLRLAIMPGERGWPTEPLPGITELRLDLRTTTTRWMTSLGQLFPNLVRLSLTIFESSADRTLDLAPLADLPALTVAVYKPTGMELRNAEPLGDRLQVSIHNY</sequence>
<dbReference type="Pfam" id="PF05729">
    <property type="entry name" value="NACHT"/>
    <property type="match status" value="1"/>
</dbReference>
<comment type="caution">
    <text evidence="3">The sequence shown here is derived from an EMBL/GenBank/DDBJ whole genome shotgun (WGS) entry which is preliminary data.</text>
</comment>
<dbReference type="SUPFAM" id="SSF52540">
    <property type="entry name" value="P-loop containing nucleoside triphosphate hydrolases"/>
    <property type="match status" value="1"/>
</dbReference>